<organism evidence="1 2">
    <name type="scientific">Zingiber officinale</name>
    <name type="common">Ginger</name>
    <name type="synonym">Amomum zingiber</name>
    <dbReference type="NCBI Taxonomy" id="94328"/>
    <lineage>
        <taxon>Eukaryota</taxon>
        <taxon>Viridiplantae</taxon>
        <taxon>Streptophyta</taxon>
        <taxon>Embryophyta</taxon>
        <taxon>Tracheophyta</taxon>
        <taxon>Spermatophyta</taxon>
        <taxon>Magnoliopsida</taxon>
        <taxon>Liliopsida</taxon>
        <taxon>Zingiberales</taxon>
        <taxon>Zingiberaceae</taxon>
        <taxon>Zingiber</taxon>
    </lineage>
</organism>
<gene>
    <name evidence="1" type="ORF">ZIOFF_028732</name>
</gene>
<evidence type="ECO:0000313" key="2">
    <source>
        <dbReference type="Proteomes" id="UP000734854"/>
    </source>
</evidence>
<protein>
    <submittedName>
        <fullName evidence="1">Uncharacterized protein</fullName>
    </submittedName>
</protein>
<proteinExistence type="predicted"/>
<dbReference type="AlphaFoldDB" id="A0A8J5LA27"/>
<accession>A0A8J5LA27</accession>
<evidence type="ECO:0000313" key="1">
    <source>
        <dbReference type="EMBL" id="KAG6510701.1"/>
    </source>
</evidence>
<reference evidence="1 2" key="1">
    <citation type="submission" date="2020-08" db="EMBL/GenBank/DDBJ databases">
        <title>Plant Genome Project.</title>
        <authorList>
            <person name="Zhang R.-G."/>
        </authorList>
    </citation>
    <scope>NUCLEOTIDE SEQUENCE [LARGE SCALE GENOMIC DNA]</scope>
    <source>
        <tissue evidence="1">Rhizome</tissue>
    </source>
</reference>
<sequence>MALRGSISRSIAATVRTSSFRTPTARILRSCLGLPVTASRHPRRRLSSIPARLSGELGCVQLLLPLQALDAAPRLTSSLSLSMRACCQFSRGNPLSKHMNWKMSFFVFASIYANKPHLVGKMGDSMDANGTLDAGEGALVSSHCLTVLVQFGPNLILLLNHDLVEALFRTLEIFLHTSIGIPTLPNASACSAACRRRNLSASHAPLHVVVACDLSAYRCRRLCCSSMYRHRFFCAPCVASPHEASTVVGLTCLRLFVCSRSMIACIR</sequence>
<dbReference type="Proteomes" id="UP000734854">
    <property type="component" value="Unassembled WGS sequence"/>
</dbReference>
<name>A0A8J5LA27_ZINOF</name>
<comment type="caution">
    <text evidence="1">The sequence shown here is derived from an EMBL/GenBank/DDBJ whole genome shotgun (WGS) entry which is preliminary data.</text>
</comment>
<dbReference type="EMBL" id="JACMSC010000008">
    <property type="protein sequence ID" value="KAG6510701.1"/>
    <property type="molecule type" value="Genomic_DNA"/>
</dbReference>
<keyword evidence="2" id="KW-1185">Reference proteome</keyword>